<comment type="caution">
    <text evidence="1">The sequence shown here is derived from an EMBL/GenBank/DDBJ whole genome shotgun (WGS) entry which is preliminary data.</text>
</comment>
<proteinExistence type="predicted"/>
<keyword evidence="2" id="KW-1185">Reference proteome</keyword>
<dbReference type="Proteomes" id="UP001307849">
    <property type="component" value="Unassembled WGS sequence"/>
</dbReference>
<reference evidence="1 2" key="1">
    <citation type="submission" date="2019-10" db="EMBL/GenBank/DDBJ databases">
        <authorList>
            <person name="Palmer J.M."/>
        </authorList>
    </citation>
    <scope>NUCLEOTIDE SEQUENCE [LARGE SCALE GENOMIC DNA]</scope>
    <source>
        <strain evidence="1 2">TWF506</strain>
    </source>
</reference>
<evidence type="ECO:0000313" key="2">
    <source>
        <dbReference type="Proteomes" id="UP001307849"/>
    </source>
</evidence>
<organism evidence="1 2">
    <name type="scientific">Arthrobotrys conoides</name>
    <dbReference type="NCBI Taxonomy" id="74498"/>
    <lineage>
        <taxon>Eukaryota</taxon>
        <taxon>Fungi</taxon>
        <taxon>Dikarya</taxon>
        <taxon>Ascomycota</taxon>
        <taxon>Pezizomycotina</taxon>
        <taxon>Orbiliomycetes</taxon>
        <taxon>Orbiliales</taxon>
        <taxon>Orbiliaceae</taxon>
        <taxon>Arthrobotrys</taxon>
    </lineage>
</organism>
<dbReference type="EMBL" id="JAVHJM010000007">
    <property type="protein sequence ID" value="KAK6510777.1"/>
    <property type="molecule type" value="Genomic_DNA"/>
</dbReference>
<gene>
    <name evidence="1" type="ORF">TWF506_009873</name>
</gene>
<protein>
    <submittedName>
        <fullName evidence="1">Uncharacterized protein</fullName>
    </submittedName>
</protein>
<accession>A0AAN8RQL8</accession>
<evidence type="ECO:0000313" key="1">
    <source>
        <dbReference type="EMBL" id="KAK6510777.1"/>
    </source>
</evidence>
<name>A0AAN8RQL8_9PEZI</name>
<dbReference type="AlphaFoldDB" id="A0AAN8RQL8"/>
<sequence length="326" mass="35609">MWQLNLKICGLIGAAFTIYFSISSAIAQSISIGWSSFYMNLQSSKAGQHQKREEMYQGTFWIRDTPAGQVLEKLNKRQAEPDTCKCFEGLSETYSTTVPLTYFAMPFEGCDVRDITSNLCPLRFGCVCQQTGISMCLPTDIQSDTDCGTIYSGPTTYPLQEFTWLLSGPLPEFAYPTEQCGGVPGITSLAWRTEQTKCPKTQACVCESVSSGKVLYARCRDTSLIPPNLASGGCATTCKYEFGLDVPPPTATARIGGQCGGRCWPGPRNCPPSATCFTETGPTPGAYAECGYTNPSRRLKVRRDNYQVLSGNLPARVQAMATPIYF</sequence>